<dbReference type="EnsemblPlants" id="KQL27097">
    <property type="protein sequence ID" value="KQL27097"/>
    <property type="gene ID" value="SETIT_031548mg"/>
</dbReference>
<organism evidence="1 2">
    <name type="scientific">Setaria italica</name>
    <name type="common">Foxtail millet</name>
    <name type="synonym">Panicum italicum</name>
    <dbReference type="NCBI Taxonomy" id="4555"/>
    <lineage>
        <taxon>Eukaryota</taxon>
        <taxon>Viridiplantae</taxon>
        <taxon>Streptophyta</taxon>
        <taxon>Embryophyta</taxon>
        <taxon>Tracheophyta</taxon>
        <taxon>Spermatophyta</taxon>
        <taxon>Magnoliopsida</taxon>
        <taxon>Liliopsida</taxon>
        <taxon>Poales</taxon>
        <taxon>Poaceae</taxon>
        <taxon>PACMAD clade</taxon>
        <taxon>Panicoideae</taxon>
        <taxon>Panicodae</taxon>
        <taxon>Paniceae</taxon>
        <taxon>Cenchrinae</taxon>
        <taxon>Setaria</taxon>
    </lineage>
</organism>
<evidence type="ECO:0000313" key="1">
    <source>
        <dbReference type="EnsemblPlants" id="KQL27097"/>
    </source>
</evidence>
<dbReference type="AlphaFoldDB" id="K3ZY66"/>
<sequence length="117" mass="13416">MKCCRLCRGTGGSCPIFKRLVTTLLGSLRRFMGRVFSINFPAIKALNEQIDTLPLYPLKIVNNVALLSKENTAVLNQRMHDLLLKVIPFQYPHKVKSATAAQLRVIHRKDRPCHFQW</sequence>
<dbReference type="Gramene" id="KQL27097">
    <property type="protein sequence ID" value="KQL27097"/>
    <property type="gene ID" value="SETIT_031548mg"/>
</dbReference>
<dbReference type="EMBL" id="AGNK02001363">
    <property type="status" value="NOT_ANNOTATED_CDS"/>
    <property type="molecule type" value="Genomic_DNA"/>
</dbReference>
<evidence type="ECO:0000313" key="2">
    <source>
        <dbReference type="Proteomes" id="UP000004995"/>
    </source>
</evidence>
<dbReference type="HOGENOM" id="CLU_2089006_0_0_1"/>
<accession>K3ZY66</accession>
<protein>
    <submittedName>
        <fullName evidence="1">Uncharacterized protein</fullName>
    </submittedName>
</protein>
<reference evidence="1" key="2">
    <citation type="submission" date="2018-08" db="UniProtKB">
        <authorList>
            <consortium name="EnsemblPlants"/>
        </authorList>
    </citation>
    <scope>IDENTIFICATION</scope>
    <source>
        <strain evidence="1">Yugu1</strain>
    </source>
</reference>
<name>K3ZY66_SETIT</name>
<dbReference type="InParanoid" id="K3ZY66"/>
<proteinExistence type="predicted"/>
<reference evidence="2" key="1">
    <citation type="journal article" date="2012" name="Nat. Biotechnol.">
        <title>Reference genome sequence of the model plant Setaria.</title>
        <authorList>
            <person name="Bennetzen J.L."/>
            <person name="Schmutz J."/>
            <person name="Wang H."/>
            <person name="Percifield R."/>
            <person name="Hawkins J."/>
            <person name="Pontaroli A.C."/>
            <person name="Estep M."/>
            <person name="Feng L."/>
            <person name="Vaughn J.N."/>
            <person name="Grimwood J."/>
            <person name="Jenkins J."/>
            <person name="Barry K."/>
            <person name="Lindquist E."/>
            <person name="Hellsten U."/>
            <person name="Deshpande S."/>
            <person name="Wang X."/>
            <person name="Wu X."/>
            <person name="Mitros T."/>
            <person name="Triplett J."/>
            <person name="Yang X."/>
            <person name="Ye C.Y."/>
            <person name="Mauro-Herrera M."/>
            <person name="Wang L."/>
            <person name="Li P."/>
            <person name="Sharma M."/>
            <person name="Sharma R."/>
            <person name="Ronald P.C."/>
            <person name="Panaud O."/>
            <person name="Kellogg E.A."/>
            <person name="Brutnell T.P."/>
            <person name="Doust A.N."/>
            <person name="Tuskan G.A."/>
            <person name="Rokhsar D."/>
            <person name="Devos K.M."/>
        </authorList>
    </citation>
    <scope>NUCLEOTIDE SEQUENCE [LARGE SCALE GENOMIC DNA]</scope>
    <source>
        <strain evidence="2">cv. Yugu1</strain>
    </source>
</reference>
<keyword evidence="2" id="KW-1185">Reference proteome</keyword>
<dbReference type="Proteomes" id="UP000004995">
    <property type="component" value="Unassembled WGS sequence"/>
</dbReference>